<keyword evidence="1" id="KW-0732">Signal</keyword>
<dbReference type="OrthoDB" id="669636at2"/>
<evidence type="ECO:0008006" key="4">
    <source>
        <dbReference type="Google" id="ProtNLM"/>
    </source>
</evidence>
<evidence type="ECO:0000313" key="2">
    <source>
        <dbReference type="EMBL" id="RNA60474.1"/>
    </source>
</evidence>
<dbReference type="RefSeq" id="WP_122637871.1">
    <property type="nucleotide sequence ID" value="NZ_QWIU01000003.1"/>
</dbReference>
<dbReference type="Gene3D" id="3.40.50.10610">
    <property type="entry name" value="ABC-type transport auxiliary lipoprotein component"/>
    <property type="match status" value="1"/>
</dbReference>
<dbReference type="EMBL" id="QWIU01000003">
    <property type="protein sequence ID" value="RNA60474.1"/>
    <property type="molecule type" value="Genomic_DNA"/>
</dbReference>
<name>A0A3M7TC02_9FLAO</name>
<dbReference type="Proteomes" id="UP000278775">
    <property type="component" value="Unassembled WGS sequence"/>
</dbReference>
<sequence length="207" mass="23918">MKKLLTFLFVLFLNLLFSQKQVYKMDNLESYTSKHKTVAILPFTTSITYKKLPKDFNEEANKQEEITMSKNIQSSLYTYLLAKNKKYTIDFQDINKTNILLKKAGIESLDETSHMELAKLLGVDAVIGGKFDISRIKSDAWAIASDMLLGFGGKTGSHSLTMSIYDGDSEKLIWRFYNQFDDNYLKSTDYLVESMMKKVSRNFPYRK</sequence>
<gene>
    <name evidence="2" type="ORF">D1631_18445</name>
</gene>
<feature type="chain" id="PRO_5018068888" description="DUF4410 domain-containing protein" evidence="1">
    <location>
        <begin position="21"/>
        <end position="207"/>
    </location>
</feature>
<proteinExistence type="predicted"/>
<organism evidence="2 3">
    <name type="scientific">Chryseobacterium nematophagum</name>
    <dbReference type="NCBI Taxonomy" id="2305228"/>
    <lineage>
        <taxon>Bacteria</taxon>
        <taxon>Pseudomonadati</taxon>
        <taxon>Bacteroidota</taxon>
        <taxon>Flavobacteriia</taxon>
        <taxon>Flavobacteriales</taxon>
        <taxon>Weeksellaceae</taxon>
        <taxon>Chryseobacterium group</taxon>
        <taxon>Chryseobacterium</taxon>
    </lineage>
</organism>
<comment type="caution">
    <text evidence="2">The sequence shown here is derived from an EMBL/GenBank/DDBJ whole genome shotgun (WGS) entry which is preliminary data.</text>
</comment>
<reference evidence="2 3" key="1">
    <citation type="submission" date="2018-08" db="EMBL/GenBank/DDBJ databases">
        <title>Chryseobacterium nematophagum: a novel matrix digesting pathogen of nematodes.</title>
        <authorList>
            <person name="Page A."/>
            <person name="Roberts M."/>
            <person name="Felix M.-A."/>
            <person name="Weir W."/>
        </authorList>
    </citation>
    <scope>NUCLEOTIDE SEQUENCE [LARGE SCALE GENOMIC DNA]</scope>
    <source>
        <strain evidence="2 3">JUb129</strain>
    </source>
</reference>
<accession>A0A3M7TC02</accession>
<protein>
    <recommendedName>
        <fullName evidence="4">DUF4410 domain-containing protein</fullName>
    </recommendedName>
</protein>
<evidence type="ECO:0000313" key="3">
    <source>
        <dbReference type="Proteomes" id="UP000278775"/>
    </source>
</evidence>
<dbReference type="AlphaFoldDB" id="A0A3M7TC02"/>
<evidence type="ECO:0000256" key="1">
    <source>
        <dbReference type="SAM" id="SignalP"/>
    </source>
</evidence>
<feature type="signal peptide" evidence="1">
    <location>
        <begin position="1"/>
        <end position="20"/>
    </location>
</feature>